<protein>
    <submittedName>
        <fullName evidence="6">4Fe-4S ferredoxin</fullName>
    </submittedName>
    <submittedName>
        <fullName evidence="7">DUF362 domain-containing protein</fullName>
    </submittedName>
</protein>
<dbReference type="Proteomes" id="UP000267921">
    <property type="component" value="Unassembled WGS sequence"/>
</dbReference>
<keyword evidence="9" id="KW-1185">Reference proteome</keyword>
<name>A0A1L3Q3C7_9EURY</name>
<dbReference type="Pfam" id="PF04015">
    <property type="entry name" value="DUF362"/>
    <property type="match status" value="1"/>
</dbReference>
<gene>
    <name evidence="6" type="ORF">BHR79_07675</name>
    <name evidence="7" type="ORF">EFE40_08895</name>
    <name evidence="8" type="ORF">SAMN04515625_2122</name>
</gene>
<dbReference type="PROSITE" id="PS00198">
    <property type="entry name" value="4FE4S_FER_1"/>
    <property type="match status" value="1"/>
</dbReference>
<dbReference type="GO" id="GO:0016491">
    <property type="term" value="F:oxidoreductase activity"/>
    <property type="evidence" value="ECO:0007669"/>
    <property type="project" value="UniProtKB-ARBA"/>
</dbReference>
<dbReference type="EMBL" id="FNMU01000009">
    <property type="protein sequence ID" value="SDX03962.1"/>
    <property type="molecule type" value="Genomic_DNA"/>
</dbReference>
<reference evidence="8 10" key="2">
    <citation type="submission" date="2016-10" db="EMBL/GenBank/DDBJ databases">
        <authorList>
            <person name="de Groot N.N."/>
        </authorList>
    </citation>
    <scope>NUCLEOTIDE SEQUENCE [LARGE SCALE GENOMIC DNA]</scope>
    <source>
        <strain evidence="8 10">Z-7982</strain>
    </source>
</reference>
<dbReference type="PROSITE" id="PS51379">
    <property type="entry name" value="4FE4S_FER_2"/>
    <property type="match status" value="2"/>
</dbReference>
<keyword evidence="3" id="KW-0408">Iron</keyword>
<evidence type="ECO:0000313" key="10">
    <source>
        <dbReference type="Proteomes" id="UP000198669"/>
    </source>
</evidence>
<dbReference type="PANTHER" id="PTHR43687:SF1">
    <property type="entry name" value="FERREDOXIN III"/>
    <property type="match status" value="1"/>
</dbReference>
<dbReference type="EMBL" id="CP017921">
    <property type="protein sequence ID" value="APH39368.1"/>
    <property type="molecule type" value="Genomic_DNA"/>
</dbReference>
<dbReference type="InterPro" id="IPR050572">
    <property type="entry name" value="Fe-S_Ferredoxin"/>
</dbReference>
<dbReference type="AlphaFoldDB" id="A0A1L3Q3C7"/>
<organism evidence="6 9">
    <name type="scientific">Methanohalophilus halophilus</name>
    <dbReference type="NCBI Taxonomy" id="2177"/>
    <lineage>
        <taxon>Archaea</taxon>
        <taxon>Methanobacteriati</taxon>
        <taxon>Methanobacteriota</taxon>
        <taxon>Stenosarchaea group</taxon>
        <taxon>Methanomicrobia</taxon>
        <taxon>Methanosarcinales</taxon>
        <taxon>Methanosarcinaceae</taxon>
        <taxon>Methanohalophilus</taxon>
    </lineage>
</organism>
<dbReference type="GO" id="GO:0046872">
    <property type="term" value="F:metal ion binding"/>
    <property type="evidence" value="ECO:0007669"/>
    <property type="project" value="UniProtKB-KW"/>
</dbReference>
<dbReference type="GeneID" id="30583638"/>
<sequence length="369" mass="40139">MKSKVFFVDLKVSRDCENTIQKIKRLYDAAGLDSIVNEGELTAVKLHFGERGNEGFISPVNVRQVVDKIHSSGAKAYLTDTNTLYSGYRHNAIDHLTTAIEHGFGYEVTRAPLIIADGLLGNSFRQVPIKGKHFNSVKIASELLDCQSMIVMSHFKGHGLAGFGGAIKNLAMGGGSVAGKMEQHKGLHPQIDAESCNGCATCVEVCPCDAMEINSDNTSNIDDDKCIGCGECMTVCPVEAIDFNYANIPDFMEMISEYALGTVAKRQDKIGYMNFLVRITPDCDCVPWSDTPLVPDIGILASTDPVAIDQASLDLVNKQQGFTASKLEENMEPGGDKFTGVWKNSMGDIQLSYGEELGLGSREYELIEI</sequence>
<evidence type="ECO:0000256" key="2">
    <source>
        <dbReference type="ARBA" id="ARBA00022723"/>
    </source>
</evidence>
<evidence type="ECO:0000256" key="3">
    <source>
        <dbReference type="ARBA" id="ARBA00023004"/>
    </source>
</evidence>
<dbReference type="Gene3D" id="3.30.70.20">
    <property type="match status" value="1"/>
</dbReference>
<keyword evidence="1" id="KW-0004">4Fe-4S</keyword>
<evidence type="ECO:0000313" key="6">
    <source>
        <dbReference type="EMBL" id="APH39368.1"/>
    </source>
</evidence>
<evidence type="ECO:0000259" key="5">
    <source>
        <dbReference type="PROSITE" id="PS51379"/>
    </source>
</evidence>
<dbReference type="KEGG" id="mhaz:BHR79_07675"/>
<evidence type="ECO:0000313" key="9">
    <source>
        <dbReference type="Proteomes" id="UP000186879"/>
    </source>
</evidence>
<reference evidence="6 9" key="1">
    <citation type="submission" date="2016-10" db="EMBL/GenBank/DDBJ databases">
        <title>Methanohalophilus halophilus.</title>
        <authorList>
            <person name="L'haridon S."/>
        </authorList>
    </citation>
    <scope>NUCLEOTIDE SEQUENCE [LARGE SCALE GENOMIC DNA]</scope>
    <source>
        <strain evidence="6 9">Z-7982</strain>
    </source>
</reference>
<evidence type="ECO:0000256" key="4">
    <source>
        <dbReference type="ARBA" id="ARBA00023014"/>
    </source>
</evidence>
<dbReference type="InterPro" id="IPR007160">
    <property type="entry name" value="DUF362"/>
</dbReference>
<evidence type="ECO:0000313" key="8">
    <source>
        <dbReference type="EMBL" id="SDX03962.1"/>
    </source>
</evidence>
<dbReference type="InterPro" id="IPR017896">
    <property type="entry name" value="4Fe4S_Fe-S-bd"/>
</dbReference>
<keyword evidence="4" id="KW-0411">Iron-sulfur</keyword>
<evidence type="ECO:0000313" key="7">
    <source>
        <dbReference type="EMBL" id="RNI07764.1"/>
    </source>
</evidence>
<dbReference type="RefSeq" id="WP_072561798.1">
    <property type="nucleotide sequence ID" value="NZ_CP017921.1"/>
</dbReference>
<reference evidence="7 11" key="3">
    <citation type="submission" date="2018-10" db="EMBL/GenBank/DDBJ databases">
        <title>Cultivation of a novel Methanohalophilus strain from Kebrit Deep of the Red Sea and a genomic comparison of members of the genus Methanohalophilus.</title>
        <authorList>
            <person name="Guan Y."/>
            <person name="Ngugi D.K."/>
            <person name="Stingl U."/>
        </authorList>
    </citation>
    <scope>NUCLEOTIDE SEQUENCE [LARGE SCALE GENOMIC DNA]</scope>
    <source>
        <strain evidence="7 11">DSM 3094</strain>
    </source>
</reference>
<feature type="domain" description="4Fe-4S ferredoxin-type" evidence="5">
    <location>
        <begin position="217"/>
        <end position="246"/>
    </location>
</feature>
<dbReference type="Pfam" id="PF12838">
    <property type="entry name" value="Fer4_7"/>
    <property type="match status" value="1"/>
</dbReference>
<dbReference type="PANTHER" id="PTHR43687">
    <property type="entry name" value="ADENYLYLSULFATE REDUCTASE, BETA SUBUNIT"/>
    <property type="match status" value="1"/>
</dbReference>
<evidence type="ECO:0000256" key="1">
    <source>
        <dbReference type="ARBA" id="ARBA00022485"/>
    </source>
</evidence>
<dbReference type="InterPro" id="IPR017900">
    <property type="entry name" value="4Fe4S_Fe_S_CS"/>
</dbReference>
<feature type="domain" description="4Fe-4S ferredoxin-type" evidence="5">
    <location>
        <begin position="187"/>
        <end position="216"/>
    </location>
</feature>
<dbReference type="SUPFAM" id="SSF54862">
    <property type="entry name" value="4Fe-4S ferredoxins"/>
    <property type="match status" value="1"/>
</dbReference>
<dbReference type="Proteomes" id="UP000186879">
    <property type="component" value="Chromosome"/>
</dbReference>
<proteinExistence type="predicted"/>
<accession>A0A1L3Q3C7</accession>
<dbReference type="EMBL" id="RJJG01000007">
    <property type="protein sequence ID" value="RNI07764.1"/>
    <property type="molecule type" value="Genomic_DNA"/>
</dbReference>
<dbReference type="Proteomes" id="UP000198669">
    <property type="component" value="Unassembled WGS sequence"/>
</dbReference>
<keyword evidence="2" id="KW-0479">Metal-binding</keyword>
<dbReference type="GO" id="GO:0051539">
    <property type="term" value="F:4 iron, 4 sulfur cluster binding"/>
    <property type="evidence" value="ECO:0007669"/>
    <property type="project" value="UniProtKB-KW"/>
</dbReference>
<evidence type="ECO:0000313" key="11">
    <source>
        <dbReference type="Proteomes" id="UP000267921"/>
    </source>
</evidence>
<dbReference type="OrthoDB" id="5583at2157"/>
<dbReference type="STRING" id="2177.BHR79_07675"/>